<dbReference type="KEGG" id="tos:Theos_2274"/>
<proteinExistence type="predicted"/>
<evidence type="ECO:0000313" key="1">
    <source>
        <dbReference type="EMBL" id="AFV77263.1"/>
    </source>
</evidence>
<dbReference type="Proteomes" id="UP000000211">
    <property type="component" value="Plasmid pTHEOS01"/>
</dbReference>
<gene>
    <name evidence="1" type="ORF">Theos_2274</name>
</gene>
<dbReference type="OrthoDB" id="30243at2"/>
<name>K7QYX5_THEOS</name>
<sequence>MAEPWQHALCLDRAVREWGLERAPIDPQDYEGVKPYIRRIWTTYSKEELRGEVRLSGGTLVPARVLLAYFKGHFLYREVPENDQALWPDFLEELGFPHKTPKREEYDRLWDVLSWHGETRDHLRYHPSGDRDFLGTLDSIFHFRAQRLRDLEEGFKRFFLEGKKPEREPFPGFYQKLKEAMELLLDAPEGLDLCDREAVLAFLEGSGLRIRHPHPVLLLFHRSEKALERLWLHLKGKGRESQGRSTVRVEFLEAPPGDVRVRPLPPEAPPLLEGWRVHGEVALEDGRFRRFTWVPRCTPEGNPLPEEVEVAFPEGERVRFRLHHRAWAVRASQAEWVPGRPFEVRTLGFDRAKHPLRFFLDTGEGPEEDPERLVPYLQGESQALYVEVRLDGRAEVWQLLARFPIRVDPKIRVEEEPAGLRLFVYPNRFPLVYQLWAGGTLLEERRVTPGPQGHLVPAGLVPLEVRVVGWPEPFPLPPKGLEAWWRRGLGWGSLANREA</sequence>
<dbReference type="PATRIC" id="fig|751945.3.peg.2215"/>
<dbReference type="RefSeq" id="WP_015065260.1">
    <property type="nucleotide sequence ID" value="NC_019387.1"/>
</dbReference>
<accession>K7QYX5</accession>
<keyword evidence="2" id="KW-1185">Reference proteome</keyword>
<keyword evidence="1" id="KW-0614">Plasmid</keyword>
<reference evidence="1 2" key="1">
    <citation type="journal article" date="2013" name="Genome Announc.">
        <title>Whole Genome Sequencing of Thermus oshimai JL-2 and Thermus thermophilus JL-18, Incomplete Denitrifiers from the United States Great Basin.</title>
        <authorList>
            <person name="Murugapiran S.K."/>
            <person name="Huntemann M."/>
            <person name="Wei C.L."/>
            <person name="Han J."/>
            <person name="Detter J.C."/>
            <person name="Han C.S."/>
            <person name="Erkkila T.H."/>
            <person name="Teshima H."/>
            <person name="Chen A."/>
            <person name="Kyrpides N."/>
            <person name="Mavrommatis K."/>
            <person name="Markowitz V."/>
            <person name="Szeto E."/>
            <person name="Ivanova N."/>
            <person name="Pagani I."/>
            <person name="Lam J."/>
            <person name="McDonald A.I."/>
            <person name="Dodsworth J.A."/>
            <person name="Pati A."/>
            <person name="Goodwin L."/>
            <person name="Peters L."/>
            <person name="Pitluck S."/>
            <person name="Woyke T."/>
            <person name="Hedlund B.P."/>
        </authorList>
    </citation>
    <scope>NUCLEOTIDE SEQUENCE</scope>
    <source>
        <strain evidence="1 2">JL-2</strain>
        <plasmid evidence="1">pTHEOS01</plasmid>
    </source>
</reference>
<organism evidence="1 2">
    <name type="scientific">Thermus oshimai JL-2</name>
    <dbReference type="NCBI Taxonomy" id="751945"/>
    <lineage>
        <taxon>Bacteria</taxon>
        <taxon>Thermotogati</taxon>
        <taxon>Deinococcota</taxon>
        <taxon>Deinococci</taxon>
        <taxon>Thermales</taxon>
        <taxon>Thermaceae</taxon>
        <taxon>Thermus</taxon>
    </lineage>
</organism>
<geneLocation type="plasmid" evidence="1 2">
    <name>pTHEOS01</name>
</geneLocation>
<dbReference type="EMBL" id="CP003250">
    <property type="protein sequence ID" value="AFV77263.1"/>
    <property type="molecule type" value="Genomic_DNA"/>
</dbReference>
<dbReference type="AlphaFoldDB" id="K7QYX5"/>
<evidence type="ECO:0000313" key="2">
    <source>
        <dbReference type="Proteomes" id="UP000000211"/>
    </source>
</evidence>
<dbReference type="HOGENOM" id="CLU_535071_0_0_0"/>
<protein>
    <submittedName>
        <fullName evidence="1">Uncharacterized protein</fullName>
    </submittedName>
</protein>